<keyword evidence="6 11" id="KW-0812">Transmembrane</keyword>
<dbReference type="Proteomes" id="UP001203423">
    <property type="component" value="Unassembled WGS sequence"/>
</dbReference>
<dbReference type="RefSeq" id="WP_248938337.1">
    <property type="nucleotide sequence ID" value="NZ_JAKIKS010000002.1"/>
</dbReference>
<evidence type="ECO:0000256" key="11">
    <source>
        <dbReference type="SAM" id="Phobius"/>
    </source>
</evidence>
<evidence type="ECO:0000256" key="2">
    <source>
        <dbReference type="ARBA" id="ARBA00021549"/>
    </source>
</evidence>
<keyword evidence="14" id="KW-1185">Reference proteome</keyword>
<evidence type="ECO:0000259" key="12">
    <source>
        <dbReference type="Pfam" id="PF12019"/>
    </source>
</evidence>
<evidence type="ECO:0000256" key="7">
    <source>
        <dbReference type="ARBA" id="ARBA00022989"/>
    </source>
</evidence>
<evidence type="ECO:0000256" key="6">
    <source>
        <dbReference type="ARBA" id="ARBA00022692"/>
    </source>
</evidence>
<evidence type="ECO:0000313" key="13">
    <source>
        <dbReference type="EMBL" id="MCL1123047.1"/>
    </source>
</evidence>
<keyword evidence="3" id="KW-1003">Cell membrane</keyword>
<comment type="subcellular location">
    <subcellularLocation>
        <location evidence="1">Cell inner membrane</location>
        <topology evidence="1">Single-pass membrane protein</topology>
    </subcellularLocation>
</comment>
<feature type="domain" description="General secretion pathway GspH" evidence="12">
    <location>
        <begin position="44"/>
        <end position="156"/>
    </location>
</feature>
<evidence type="ECO:0000256" key="1">
    <source>
        <dbReference type="ARBA" id="ARBA00004377"/>
    </source>
</evidence>
<dbReference type="Pfam" id="PF12019">
    <property type="entry name" value="GspH"/>
    <property type="match status" value="1"/>
</dbReference>
<dbReference type="InterPro" id="IPR022346">
    <property type="entry name" value="T2SS_GspH"/>
</dbReference>
<evidence type="ECO:0000256" key="5">
    <source>
        <dbReference type="ARBA" id="ARBA00022519"/>
    </source>
</evidence>
<feature type="transmembrane region" description="Helical" evidence="11">
    <location>
        <begin position="12"/>
        <end position="34"/>
    </location>
</feature>
<evidence type="ECO:0000256" key="4">
    <source>
        <dbReference type="ARBA" id="ARBA00022481"/>
    </source>
</evidence>
<sequence>MKINHGFTLVELMTILAVATTLVLVAVPSLTAIYHHLRADSNIRHILQTLQLARNQAMNYGYTVTACPLIEKTCTEDWHQGIDVFFDNDQANKLDGDDKLIYQTGKFNDADFVTFNRTSIRFKTNGMASGTNGTLKYCPGDPSSSYSKAIIISQSGRVRFSSDTNISCE</sequence>
<name>A0ABT0L5T6_9GAMM</name>
<protein>
    <recommendedName>
        <fullName evidence="2">Type II secretion system protein H</fullName>
    </recommendedName>
    <alternativeName>
        <fullName evidence="10">General secretion pathway protein H</fullName>
    </alternativeName>
</protein>
<dbReference type="PROSITE" id="PS00409">
    <property type="entry name" value="PROKAR_NTER_METHYL"/>
    <property type="match status" value="1"/>
</dbReference>
<accession>A0ABT0L5T6</accession>
<keyword evidence="4" id="KW-0488">Methylation</keyword>
<dbReference type="InterPro" id="IPR045584">
    <property type="entry name" value="Pilin-like"/>
</dbReference>
<dbReference type="InterPro" id="IPR012902">
    <property type="entry name" value="N_methyl_site"/>
</dbReference>
<comment type="caution">
    <text evidence="13">The sequence shown here is derived from an EMBL/GenBank/DDBJ whole genome shotgun (WGS) entry which is preliminary data.</text>
</comment>
<dbReference type="Gene3D" id="3.55.40.10">
    <property type="entry name" value="minor pseudopilin epsh domain"/>
    <property type="match status" value="1"/>
</dbReference>
<proteinExistence type="inferred from homology"/>
<evidence type="ECO:0000256" key="3">
    <source>
        <dbReference type="ARBA" id="ARBA00022475"/>
    </source>
</evidence>
<keyword evidence="5" id="KW-0997">Cell inner membrane</keyword>
<evidence type="ECO:0000256" key="8">
    <source>
        <dbReference type="ARBA" id="ARBA00023136"/>
    </source>
</evidence>
<evidence type="ECO:0000256" key="10">
    <source>
        <dbReference type="ARBA" id="ARBA00030775"/>
    </source>
</evidence>
<organism evidence="13 14">
    <name type="scientific">Shewanella surugensis</name>
    <dbReference type="NCBI Taxonomy" id="212020"/>
    <lineage>
        <taxon>Bacteria</taxon>
        <taxon>Pseudomonadati</taxon>
        <taxon>Pseudomonadota</taxon>
        <taxon>Gammaproteobacteria</taxon>
        <taxon>Alteromonadales</taxon>
        <taxon>Shewanellaceae</taxon>
        <taxon>Shewanella</taxon>
    </lineage>
</organism>
<dbReference type="SUPFAM" id="SSF54523">
    <property type="entry name" value="Pili subunits"/>
    <property type="match status" value="1"/>
</dbReference>
<evidence type="ECO:0000313" key="14">
    <source>
        <dbReference type="Proteomes" id="UP001203423"/>
    </source>
</evidence>
<reference evidence="13 14" key="1">
    <citation type="submission" date="2022-01" db="EMBL/GenBank/DDBJ databases">
        <title>Whole genome-based taxonomy of the Shewanellaceae.</title>
        <authorList>
            <person name="Martin-Rodriguez A.J."/>
        </authorList>
    </citation>
    <scope>NUCLEOTIDE SEQUENCE [LARGE SCALE GENOMIC DNA]</scope>
    <source>
        <strain evidence="13 14">DSM 17177</strain>
    </source>
</reference>
<dbReference type="EMBL" id="JAKIKS010000002">
    <property type="protein sequence ID" value="MCL1123047.1"/>
    <property type="molecule type" value="Genomic_DNA"/>
</dbReference>
<comment type="similarity">
    <text evidence="9">Belongs to the GSP H family.</text>
</comment>
<gene>
    <name evidence="13" type="ORF">L2764_00775</name>
</gene>
<keyword evidence="7 11" id="KW-1133">Transmembrane helix</keyword>
<evidence type="ECO:0000256" key="9">
    <source>
        <dbReference type="ARBA" id="ARBA00025772"/>
    </source>
</evidence>
<keyword evidence="8 11" id="KW-0472">Membrane</keyword>